<dbReference type="EMBL" id="ALBS01000021">
    <property type="protein sequence ID" value="EJT52657.1"/>
    <property type="molecule type" value="Genomic_DNA"/>
</dbReference>
<name>J6FC21_TRIAS</name>
<dbReference type="VEuPathDB" id="FungiDB:A1Q1_03111"/>
<organism evidence="3 4">
    <name type="scientific">Trichosporon asahii var. asahii (strain ATCC 90039 / CBS 2479 / JCM 2466 / KCTC 7840 / NBRC 103889/ NCYC 2677 / UAMH 7654)</name>
    <name type="common">Yeast</name>
    <dbReference type="NCBI Taxonomy" id="1186058"/>
    <lineage>
        <taxon>Eukaryota</taxon>
        <taxon>Fungi</taxon>
        <taxon>Dikarya</taxon>
        <taxon>Basidiomycota</taxon>
        <taxon>Agaricomycotina</taxon>
        <taxon>Tremellomycetes</taxon>
        <taxon>Trichosporonales</taxon>
        <taxon>Trichosporonaceae</taxon>
        <taxon>Trichosporon</taxon>
    </lineage>
</organism>
<dbReference type="RefSeq" id="XP_014183676.1">
    <property type="nucleotide sequence ID" value="XM_014328201.1"/>
</dbReference>
<reference evidence="3 4" key="1">
    <citation type="journal article" date="2012" name="Eukaryot. Cell">
        <title>Draft genome sequence of CBS 2479, the standard type strain of Trichosporon asahii.</title>
        <authorList>
            <person name="Yang R.Y."/>
            <person name="Li H.T."/>
            <person name="Zhu H."/>
            <person name="Zhou G.P."/>
            <person name="Wang M."/>
            <person name="Wang L."/>
        </authorList>
    </citation>
    <scope>NUCLEOTIDE SEQUENCE [LARGE SCALE GENOMIC DNA]</scope>
    <source>
        <strain evidence="4">ATCC 90039 / CBS 2479 / JCM 2466 / KCTC 7840 / NCYC 2677 / UAMH 7654</strain>
    </source>
</reference>
<dbReference type="AlphaFoldDB" id="J6FC21"/>
<proteinExistence type="predicted"/>
<sequence length="402" mass="46309">MLSFYDNDSSSHPAAGIARPLSPKRRNFHSRAGGPPPSAWRRSPYARSQRSRSTASSPTFATGARPIKPLPTPVVTAGYFRARCQNPSGDGVPARGSGKVASSENPALAQQEGNRVVQSTPGPPQAQPSAAAQTTEKKSPTLSKRSIDGVASESSPISSKRKPDYRYELECKIKNLRAHLRLEGYSADRIRRIEGQERQMKQNSLDKMEWLKRKDAELDREQEAVRQEAEVYQRHGRLTGAVLQGLQARFDARGREKHLVARDLETAEQQSKEFAEREFVVSSIYQFEELQREEERLRKEKAEQDYRYRIELERDNDRLRKKNSRIEAERDRIQGLYSILSAGRPTRLMNWYRNFMSRWSAAKDDIDRRYRKLFTQLCHPFEPIYAMKEARRVHPYGREPFE</sequence>
<accession>J6FC21</accession>
<evidence type="ECO:0000313" key="4">
    <source>
        <dbReference type="Proteomes" id="UP000002748"/>
    </source>
</evidence>
<comment type="caution">
    <text evidence="3">The sequence shown here is derived from an EMBL/GenBank/DDBJ whole genome shotgun (WGS) entry which is preliminary data.</text>
</comment>
<evidence type="ECO:0000256" key="2">
    <source>
        <dbReference type="SAM" id="MobiDB-lite"/>
    </source>
</evidence>
<keyword evidence="1" id="KW-0175">Coiled coil</keyword>
<protein>
    <submittedName>
        <fullName evidence="3">Uncharacterized protein</fullName>
    </submittedName>
</protein>
<dbReference type="GeneID" id="25986624"/>
<feature type="compositionally biased region" description="Low complexity" evidence="2">
    <location>
        <begin position="46"/>
        <end position="57"/>
    </location>
</feature>
<dbReference type="Proteomes" id="UP000002748">
    <property type="component" value="Unassembled WGS sequence"/>
</dbReference>
<dbReference type="HOGENOM" id="CLU_685473_0_0_1"/>
<dbReference type="KEGG" id="tasa:A1Q1_03111"/>
<gene>
    <name evidence="3" type="ORF">A1Q1_03111</name>
</gene>
<evidence type="ECO:0000256" key="1">
    <source>
        <dbReference type="SAM" id="Coils"/>
    </source>
</evidence>
<evidence type="ECO:0000313" key="3">
    <source>
        <dbReference type="EMBL" id="EJT52657.1"/>
    </source>
</evidence>
<feature type="region of interest" description="Disordered" evidence="2">
    <location>
        <begin position="1"/>
        <end position="72"/>
    </location>
</feature>
<feature type="compositionally biased region" description="Polar residues" evidence="2">
    <location>
        <begin position="1"/>
        <end position="12"/>
    </location>
</feature>
<feature type="region of interest" description="Disordered" evidence="2">
    <location>
        <begin position="86"/>
        <end position="163"/>
    </location>
</feature>
<feature type="coiled-coil region" evidence="1">
    <location>
        <begin position="285"/>
        <end position="336"/>
    </location>
</feature>